<reference evidence="1 2" key="1">
    <citation type="submission" date="2014-04" db="EMBL/GenBank/DDBJ databases">
        <authorList>
            <consortium name="DOE Joint Genome Institute"/>
            <person name="Kuo A."/>
            <person name="Gay G."/>
            <person name="Dore J."/>
            <person name="Kohler A."/>
            <person name="Nagy L.G."/>
            <person name="Floudas D."/>
            <person name="Copeland A."/>
            <person name="Barry K.W."/>
            <person name="Cichocki N."/>
            <person name="Veneault-Fourrey C."/>
            <person name="LaButti K."/>
            <person name="Lindquist E.A."/>
            <person name="Lipzen A."/>
            <person name="Lundell T."/>
            <person name="Morin E."/>
            <person name="Murat C."/>
            <person name="Sun H."/>
            <person name="Tunlid A."/>
            <person name="Henrissat B."/>
            <person name="Grigoriev I.V."/>
            <person name="Hibbett D.S."/>
            <person name="Martin F."/>
            <person name="Nordberg H.P."/>
            <person name="Cantor M.N."/>
            <person name="Hua S.X."/>
        </authorList>
    </citation>
    <scope>NUCLEOTIDE SEQUENCE [LARGE SCALE GENOMIC DNA]</scope>
    <source>
        <strain evidence="2">h7</strain>
    </source>
</reference>
<accession>A0A0C2XF46</accession>
<dbReference type="PANTHER" id="PTHR28161">
    <property type="entry name" value="ATP SYNTHASE SUBUNIT F, MITOCHONDRIAL"/>
    <property type="match status" value="1"/>
</dbReference>
<gene>
    <name evidence="1" type="ORF">M413DRAFT_289032</name>
</gene>
<sequence>MHATLIRRQLGNLIPPKVATPKLVSGGSGAGLAPLVNFYSKLPKGEITPRVGGIKGRYFSGANASGKPLVALIVGNFVISYTLDYNMHLKHHKNNIH</sequence>
<evidence type="ECO:0008006" key="3">
    <source>
        <dbReference type="Google" id="ProtNLM"/>
    </source>
</evidence>
<protein>
    <recommendedName>
        <fullName evidence="3">ATP synthase subunit f, mitochondrial</fullName>
    </recommendedName>
</protein>
<name>A0A0C2XF46_HEBCY</name>
<dbReference type="AlphaFoldDB" id="A0A0C2XF46"/>
<evidence type="ECO:0000313" key="2">
    <source>
        <dbReference type="Proteomes" id="UP000053424"/>
    </source>
</evidence>
<keyword evidence="2" id="KW-1185">Reference proteome</keyword>
<organism evidence="1 2">
    <name type="scientific">Hebeloma cylindrosporum</name>
    <dbReference type="NCBI Taxonomy" id="76867"/>
    <lineage>
        <taxon>Eukaryota</taxon>
        <taxon>Fungi</taxon>
        <taxon>Dikarya</taxon>
        <taxon>Basidiomycota</taxon>
        <taxon>Agaricomycotina</taxon>
        <taxon>Agaricomycetes</taxon>
        <taxon>Agaricomycetidae</taxon>
        <taxon>Agaricales</taxon>
        <taxon>Agaricineae</taxon>
        <taxon>Hymenogastraceae</taxon>
        <taxon>Hebeloma</taxon>
    </lineage>
</organism>
<dbReference type="Proteomes" id="UP000053424">
    <property type="component" value="Unassembled WGS sequence"/>
</dbReference>
<dbReference type="PANTHER" id="PTHR28161:SF1">
    <property type="entry name" value="ATP SYNTHASE SUBUNIT F, MITOCHONDRIAL"/>
    <property type="match status" value="1"/>
</dbReference>
<dbReference type="GO" id="GO:0046933">
    <property type="term" value="F:proton-transporting ATP synthase activity, rotational mechanism"/>
    <property type="evidence" value="ECO:0007669"/>
    <property type="project" value="TreeGrafter"/>
</dbReference>
<proteinExistence type="predicted"/>
<reference evidence="2" key="2">
    <citation type="submission" date="2015-01" db="EMBL/GenBank/DDBJ databases">
        <title>Evolutionary Origins and Diversification of the Mycorrhizal Mutualists.</title>
        <authorList>
            <consortium name="DOE Joint Genome Institute"/>
            <consortium name="Mycorrhizal Genomics Consortium"/>
            <person name="Kohler A."/>
            <person name="Kuo A."/>
            <person name="Nagy L.G."/>
            <person name="Floudas D."/>
            <person name="Copeland A."/>
            <person name="Barry K.W."/>
            <person name="Cichocki N."/>
            <person name="Veneault-Fourrey C."/>
            <person name="LaButti K."/>
            <person name="Lindquist E.A."/>
            <person name="Lipzen A."/>
            <person name="Lundell T."/>
            <person name="Morin E."/>
            <person name="Murat C."/>
            <person name="Riley R."/>
            <person name="Ohm R."/>
            <person name="Sun H."/>
            <person name="Tunlid A."/>
            <person name="Henrissat B."/>
            <person name="Grigoriev I.V."/>
            <person name="Hibbett D.S."/>
            <person name="Martin F."/>
        </authorList>
    </citation>
    <scope>NUCLEOTIDE SEQUENCE [LARGE SCALE GENOMIC DNA]</scope>
    <source>
        <strain evidence="2">h7</strain>
    </source>
</reference>
<dbReference type="OrthoDB" id="5561579at2759"/>
<evidence type="ECO:0000313" key="1">
    <source>
        <dbReference type="EMBL" id="KIM36563.1"/>
    </source>
</evidence>
<dbReference type="Pfam" id="PF10791">
    <property type="entry name" value="F1F0-ATPsyn_F"/>
    <property type="match status" value="1"/>
</dbReference>
<dbReference type="STRING" id="686832.A0A0C2XF46"/>
<dbReference type="HOGENOM" id="CLU_152700_0_0_1"/>
<dbReference type="EMBL" id="KN831804">
    <property type="protein sequence ID" value="KIM36563.1"/>
    <property type="molecule type" value="Genomic_DNA"/>
</dbReference>
<dbReference type="InterPro" id="IPR019727">
    <property type="entry name" value="ATP_synth_F0_fsu_mt_fun"/>
</dbReference>